<dbReference type="InterPro" id="IPR015943">
    <property type="entry name" value="WD40/YVTN_repeat-like_dom_sf"/>
</dbReference>
<protein>
    <submittedName>
        <fullName evidence="7">Sema domain-containing protein</fullName>
    </submittedName>
</protein>
<evidence type="ECO:0000256" key="3">
    <source>
        <dbReference type="PROSITE-ProRule" id="PRU00352"/>
    </source>
</evidence>
<keyword evidence="4" id="KW-0812">Transmembrane</keyword>
<keyword evidence="4" id="KW-0472">Membrane</keyword>
<dbReference type="SMART" id="SM00630">
    <property type="entry name" value="Sema"/>
    <property type="match status" value="1"/>
</dbReference>
<dbReference type="GO" id="GO:0030335">
    <property type="term" value="P:positive regulation of cell migration"/>
    <property type="evidence" value="ECO:0007669"/>
    <property type="project" value="TreeGrafter"/>
</dbReference>
<dbReference type="SUPFAM" id="SSF82895">
    <property type="entry name" value="TSP-1 type 1 repeat"/>
    <property type="match status" value="1"/>
</dbReference>
<feature type="domain" description="Sema" evidence="5">
    <location>
        <begin position="1"/>
        <end position="344"/>
    </location>
</feature>
<dbReference type="GO" id="GO:0045499">
    <property type="term" value="F:chemorepellent activity"/>
    <property type="evidence" value="ECO:0007669"/>
    <property type="project" value="TreeGrafter"/>
</dbReference>
<reference evidence="7" key="2">
    <citation type="submission" date="2016-11" db="UniProtKB">
        <authorList>
            <consortium name="WormBaseParasite"/>
        </authorList>
    </citation>
    <scope>IDENTIFICATION</scope>
</reference>
<reference evidence="6" key="1">
    <citation type="submission" date="2012-04" db="EMBL/GenBank/DDBJ databases">
        <title>The Genome Sequence of Loa loa.</title>
        <authorList>
            <consortium name="The Broad Institute Genome Sequencing Platform"/>
            <consortium name="Broad Institute Genome Sequencing Center for Infectious Disease"/>
            <person name="Nutman T.B."/>
            <person name="Fink D.L."/>
            <person name="Russ C."/>
            <person name="Young S."/>
            <person name="Zeng Q."/>
            <person name="Gargeya S."/>
            <person name="Alvarado L."/>
            <person name="Berlin A."/>
            <person name="Chapman S.B."/>
            <person name="Chen Z."/>
            <person name="Freedman E."/>
            <person name="Gellesch M."/>
            <person name="Goldberg J."/>
            <person name="Griggs A."/>
            <person name="Gujja S."/>
            <person name="Heilman E.R."/>
            <person name="Heiman D."/>
            <person name="Howarth C."/>
            <person name="Mehta T."/>
            <person name="Neiman D."/>
            <person name="Pearson M."/>
            <person name="Roberts A."/>
            <person name="Saif S."/>
            <person name="Shea T."/>
            <person name="Shenoy N."/>
            <person name="Sisk P."/>
            <person name="Stolte C."/>
            <person name="Sykes S."/>
            <person name="White J."/>
            <person name="Yandava C."/>
            <person name="Haas B."/>
            <person name="Henn M.R."/>
            <person name="Nusbaum C."/>
            <person name="Birren B."/>
        </authorList>
    </citation>
    <scope>NUCLEOTIDE SEQUENCE [LARGE SCALE GENOMIC DNA]</scope>
</reference>
<dbReference type="InterPro" id="IPR001627">
    <property type="entry name" value="Semap_dom"/>
</dbReference>
<proteinExistence type="predicted"/>
<dbReference type="PROSITE" id="PS51004">
    <property type="entry name" value="SEMA"/>
    <property type="match status" value="1"/>
</dbReference>
<dbReference type="GO" id="GO:0007399">
    <property type="term" value="P:nervous system development"/>
    <property type="evidence" value="ECO:0007669"/>
    <property type="project" value="UniProtKB-KW"/>
</dbReference>
<dbReference type="AlphaFoldDB" id="A0A1I7VU24"/>
<evidence type="ECO:0000256" key="4">
    <source>
        <dbReference type="SAM" id="Phobius"/>
    </source>
</evidence>
<organism evidence="6 7">
    <name type="scientific">Loa loa</name>
    <name type="common">Eye worm</name>
    <name type="synonym">Filaria loa</name>
    <dbReference type="NCBI Taxonomy" id="7209"/>
    <lineage>
        <taxon>Eukaryota</taxon>
        <taxon>Metazoa</taxon>
        <taxon>Ecdysozoa</taxon>
        <taxon>Nematoda</taxon>
        <taxon>Chromadorea</taxon>
        <taxon>Rhabditida</taxon>
        <taxon>Spirurina</taxon>
        <taxon>Spiruromorpha</taxon>
        <taxon>Filarioidea</taxon>
        <taxon>Onchocercidae</taxon>
        <taxon>Loa</taxon>
    </lineage>
</organism>
<evidence type="ECO:0000259" key="5">
    <source>
        <dbReference type="PROSITE" id="PS51004"/>
    </source>
</evidence>
<evidence type="ECO:0000256" key="2">
    <source>
        <dbReference type="ARBA" id="ARBA00022902"/>
    </source>
</evidence>
<dbReference type="Gene3D" id="2.130.10.10">
    <property type="entry name" value="YVTN repeat-like/Quinoprotein amine dehydrogenase"/>
    <property type="match status" value="1"/>
</dbReference>
<dbReference type="PROSITE" id="PS50092">
    <property type="entry name" value="TSP1"/>
    <property type="match status" value="2"/>
</dbReference>
<dbReference type="STRING" id="7209.A0A1I7VU24"/>
<dbReference type="WBParaSite" id="EN70_6268">
    <property type="protein sequence ID" value="EN70_6268"/>
    <property type="gene ID" value="EN70_6268"/>
</dbReference>
<accession>A0A1I7VU24</accession>
<keyword evidence="6" id="KW-1185">Reference proteome</keyword>
<name>A0A1I7VU24_LOALO</name>
<feature type="transmembrane region" description="Helical" evidence="4">
    <location>
        <begin position="551"/>
        <end position="573"/>
    </location>
</feature>
<keyword evidence="2" id="KW-0524">Neurogenesis</keyword>
<evidence type="ECO:0000256" key="1">
    <source>
        <dbReference type="ARBA" id="ARBA00004167"/>
    </source>
</evidence>
<sequence>MKGFGKGKCQNDITLLLRHGNDCLHICGTNALSPHCHIRKKRNLLQECANDINAIGLSTFNRDCPAYHLSYGNYTFTALAVDISCNKQTLLRALPENRKLWVPVNDDRWFHEPKFIALFGWKQYVYVVFNEENHQGVQGRIGGVCADDPGVTDSIMLYKNTFNSFGKLSLTCPLDINNLRLKIVKTAQISANFVFVIFWNSFERLPISALCIFDLNEIEERLFGDDRIPETTWKMKDNHCPKRNQSGFPRILDKTITMINPYAFYTFPEMTEIESVNVAKTDNGNYQIIAISKKAKVYGFIFNGTFINEKWTDEIVVSGKILEMRIRKESFTVLTSNSFKKYKINDWSSEITENINRNTGRQYDCGWTEWSSCSQRCAGGYRSREWCCLPGNTCNSFKENQQQYQLCNNMSCNEVRRYSAWSQWLALGESTEIRYRASCGVEVPDPMSIKTILHGSKRVLMHEWLAWNEWTACSATCGNSLRSRWRTRKGLVVSYDDSIQYIVEPCSIPSCEFDDLVEWTNGSDVRWRILKCSSSDDCFYKLGISDFSRGFSMISMLLTHSLMFLLGVVIGRLQQMFQIKRMNGKQKIDQSSYEVNWFFDIRSMRRIRND</sequence>
<dbReference type="InterPro" id="IPR036383">
    <property type="entry name" value="TSP1_rpt_sf"/>
</dbReference>
<dbReference type="PANTHER" id="PTHR11036">
    <property type="entry name" value="SEMAPHORIN"/>
    <property type="match status" value="1"/>
</dbReference>
<dbReference type="Proteomes" id="UP000095285">
    <property type="component" value="Unassembled WGS sequence"/>
</dbReference>
<evidence type="ECO:0000313" key="7">
    <source>
        <dbReference type="WBParaSite" id="EN70_6268"/>
    </source>
</evidence>
<comment type="subcellular location">
    <subcellularLocation>
        <location evidence="1">Membrane</location>
        <topology evidence="1">Single-pass membrane protein</topology>
    </subcellularLocation>
</comment>
<keyword evidence="4" id="KW-1133">Transmembrane helix</keyword>
<dbReference type="InterPro" id="IPR036352">
    <property type="entry name" value="Semap_dom_sf"/>
</dbReference>
<dbReference type="GO" id="GO:0005886">
    <property type="term" value="C:plasma membrane"/>
    <property type="evidence" value="ECO:0007669"/>
    <property type="project" value="TreeGrafter"/>
</dbReference>
<comment type="caution">
    <text evidence="3">Lacks conserved residue(s) required for the propagation of feature annotation.</text>
</comment>
<dbReference type="SUPFAM" id="SSF101912">
    <property type="entry name" value="Sema domain"/>
    <property type="match status" value="1"/>
</dbReference>
<dbReference type="InterPro" id="IPR027231">
    <property type="entry name" value="Semaphorin"/>
</dbReference>
<evidence type="ECO:0000313" key="6">
    <source>
        <dbReference type="Proteomes" id="UP000095285"/>
    </source>
</evidence>
<dbReference type="Gene3D" id="2.20.100.10">
    <property type="entry name" value="Thrombospondin type-1 (TSP1) repeat"/>
    <property type="match status" value="1"/>
</dbReference>
<dbReference type="eggNOG" id="KOG3611">
    <property type="taxonomic scope" value="Eukaryota"/>
</dbReference>
<dbReference type="PANTHER" id="PTHR11036:SF127">
    <property type="entry name" value="SEMAPHORIN-1A"/>
    <property type="match status" value="1"/>
</dbReference>
<dbReference type="SMART" id="SM00209">
    <property type="entry name" value="TSP1"/>
    <property type="match status" value="2"/>
</dbReference>
<dbReference type="Pfam" id="PF00090">
    <property type="entry name" value="TSP_1"/>
    <property type="match status" value="2"/>
</dbReference>
<dbReference type="GO" id="GO:0030215">
    <property type="term" value="F:semaphorin receptor binding"/>
    <property type="evidence" value="ECO:0007669"/>
    <property type="project" value="InterPro"/>
</dbReference>
<dbReference type="InterPro" id="IPR000884">
    <property type="entry name" value="TSP1_rpt"/>
</dbReference>